<dbReference type="AlphaFoldDB" id="A0A5J4VM65"/>
<name>A0A5J4VM65_9EUKA</name>
<proteinExistence type="predicted"/>
<organism evidence="1 2">
    <name type="scientific">Streblomastix strix</name>
    <dbReference type="NCBI Taxonomy" id="222440"/>
    <lineage>
        <taxon>Eukaryota</taxon>
        <taxon>Metamonada</taxon>
        <taxon>Preaxostyla</taxon>
        <taxon>Oxymonadida</taxon>
        <taxon>Streblomastigidae</taxon>
        <taxon>Streblomastix</taxon>
    </lineage>
</organism>
<evidence type="ECO:0000313" key="2">
    <source>
        <dbReference type="Proteomes" id="UP000324800"/>
    </source>
</evidence>
<reference evidence="1 2" key="1">
    <citation type="submission" date="2019-03" db="EMBL/GenBank/DDBJ databases">
        <title>Single cell metagenomics reveals metabolic interactions within the superorganism composed of flagellate Streblomastix strix and complex community of Bacteroidetes bacteria on its surface.</title>
        <authorList>
            <person name="Treitli S.C."/>
            <person name="Kolisko M."/>
            <person name="Husnik F."/>
            <person name="Keeling P."/>
            <person name="Hampl V."/>
        </authorList>
    </citation>
    <scope>NUCLEOTIDE SEQUENCE [LARGE SCALE GENOMIC DNA]</scope>
    <source>
        <strain evidence="1">ST1C</strain>
    </source>
</reference>
<dbReference type="EMBL" id="SNRW01006285">
    <property type="protein sequence ID" value="KAA6383363.1"/>
    <property type="molecule type" value="Genomic_DNA"/>
</dbReference>
<comment type="caution">
    <text evidence="1">The sequence shown here is derived from an EMBL/GenBank/DDBJ whole genome shotgun (WGS) entry which is preliminary data.</text>
</comment>
<gene>
    <name evidence="1" type="ORF">EZS28_021110</name>
</gene>
<sequence>MGSSSEHPVQAAYLAISKQRGEARVSYGDNYKFTFYQNLDFSAKQFIFEFYFLTSASTNISNTMCVQDKAGDWNFIFKDGPVFSLAAVALTVLALLG</sequence>
<protein>
    <submittedName>
        <fullName evidence="1">Uncharacterized protein</fullName>
    </submittedName>
</protein>
<accession>A0A5J4VM65</accession>
<evidence type="ECO:0000313" key="1">
    <source>
        <dbReference type="EMBL" id="KAA6383363.1"/>
    </source>
</evidence>
<dbReference type="Proteomes" id="UP000324800">
    <property type="component" value="Unassembled WGS sequence"/>
</dbReference>